<protein>
    <submittedName>
        <fullName evidence="14">Outer membrane receptor protein involved in Fe transport</fullName>
    </submittedName>
</protein>
<comment type="caution">
    <text evidence="14">The sequence shown here is derived from an EMBL/GenBank/DDBJ whole genome shotgun (WGS) entry which is preliminary data.</text>
</comment>
<reference evidence="14 15" key="1">
    <citation type="submission" date="2019-03" db="EMBL/GenBank/DDBJ databases">
        <title>Genomic Encyclopedia of Type Strains, Phase IV (KMG-IV): sequencing the most valuable type-strain genomes for metagenomic binning, comparative biology and taxonomic classification.</title>
        <authorList>
            <person name="Goeker M."/>
        </authorList>
    </citation>
    <scope>NUCLEOTIDE SEQUENCE [LARGE SCALE GENOMIC DNA]</scope>
    <source>
        <strain evidence="14 15">DSM 24179</strain>
    </source>
</reference>
<evidence type="ECO:0000313" key="15">
    <source>
        <dbReference type="Proteomes" id="UP000295221"/>
    </source>
</evidence>
<evidence type="ECO:0000256" key="6">
    <source>
        <dbReference type="ARBA" id="ARBA00023077"/>
    </source>
</evidence>
<evidence type="ECO:0000256" key="8">
    <source>
        <dbReference type="ARBA" id="ARBA00023170"/>
    </source>
</evidence>
<dbReference type="GO" id="GO:0009279">
    <property type="term" value="C:cell outer membrane"/>
    <property type="evidence" value="ECO:0007669"/>
    <property type="project" value="UniProtKB-SubCell"/>
</dbReference>
<evidence type="ECO:0000256" key="9">
    <source>
        <dbReference type="ARBA" id="ARBA00023237"/>
    </source>
</evidence>
<evidence type="ECO:0000259" key="13">
    <source>
        <dbReference type="Pfam" id="PF07715"/>
    </source>
</evidence>
<sequence>MVKEESYHKMQCMRTILLLVFFISVTVSSFAESDDTALERQPVVSGYIRDGSTGETLIGATMQVKGTHRGVASNQYGFYSMMVNSGNNTLVFNYLGYQVIEKEIRIEADLVLNVELFPATAELTEVEVIGNSTRTRLDDPVMGVQKLNSATIKEIPAFMGEVDPIKVIQLMPGVQAASEGSSGFSVRGGNPDQNLVLLDEAIVYNAGHLMGFFSVFNNDAIKEVNLFKGDIPARYGGRLSSLLDVRMKDGNSRRFSGTGGVGTISSRLMLEGPILSEKTTFLAAGRRTYADLFLPFSSDEAVRDNQLFFYDFNAKLNHTFSDTDRLFVSGYFGRDVMDNTVNRIEFGNKTLSVRWNHVYSPRLFSNLSFNFSNYDYLLGASEDDTDGFLWTADMENFNLKADFNYYPVYNHSITFGVQSLFHNIMPGHVRGTGSTTMFNELRLARNRSMEHAVYAENTQRIGDRFTLRYGLRFSLFQNVGKGTSFGFDEDYDVVDTTHYSRGDVFNTYHGFEPRAGFTWMLNHNTSVKGSYSRTYQYLQMASNSTGTMPLDIWFPASPNIKPQMSDQFSAGLFRHIWGGSLDLGAELFYKNMKNAIDFKDYAELLLNELLEGELRFGKAYAYGFELLAQFDYGRWNGWVGYTYSHTRRQINGINDDLWYRSPYDRPHDASVVIMFSPGQRTSLAANWVYLSGSPATFPVGRFESGGSIIPIYSRRNAERLPDYHRMDLSFTLKNRPRPDRRWHGEWVFSVYNAYARKNAWVINFEKADDDAYTTRAMKTYLFSVIPAVTYNFKF</sequence>
<dbReference type="Gene3D" id="2.60.40.1120">
    <property type="entry name" value="Carboxypeptidase-like, regulatory domain"/>
    <property type="match status" value="1"/>
</dbReference>
<dbReference type="Gene3D" id="2.40.170.20">
    <property type="entry name" value="TonB-dependent receptor, beta-barrel domain"/>
    <property type="match status" value="1"/>
</dbReference>
<name>A0A4V6NMK7_9BACT</name>
<organism evidence="14 15">
    <name type="scientific">Natronoflexus pectinivorans</name>
    <dbReference type="NCBI Taxonomy" id="682526"/>
    <lineage>
        <taxon>Bacteria</taxon>
        <taxon>Pseudomonadati</taxon>
        <taxon>Bacteroidota</taxon>
        <taxon>Bacteroidia</taxon>
        <taxon>Marinilabiliales</taxon>
        <taxon>Marinilabiliaceae</taxon>
        <taxon>Natronoflexus</taxon>
    </lineage>
</organism>
<comment type="similarity">
    <text evidence="10 11">Belongs to the TonB-dependent receptor family.</text>
</comment>
<dbReference type="InterPro" id="IPR012910">
    <property type="entry name" value="Plug_dom"/>
</dbReference>
<dbReference type="InterPro" id="IPR039426">
    <property type="entry name" value="TonB-dep_rcpt-like"/>
</dbReference>
<keyword evidence="5" id="KW-0732">Signal</keyword>
<dbReference type="InterPro" id="IPR036942">
    <property type="entry name" value="Beta-barrel_TonB_sf"/>
</dbReference>
<feature type="domain" description="TonB-dependent receptor-like beta-barrel" evidence="12">
    <location>
        <begin position="309"/>
        <end position="752"/>
    </location>
</feature>
<keyword evidence="9 10" id="KW-0998">Cell outer membrane</keyword>
<dbReference type="InterPro" id="IPR037066">
    <property type="entry name" value="Plug_dom_sf"/>
</dbReference>
<dbReference type="SUPFAM" id="SSF49464">
    <property type="entry name" value="Carboxypeptidase regulatory domain-like"/>
    <property type="match status" value="1"/>
</dbReference>
<keyword evidence="7 10" id="KW-0472">Membrane</keyword>
<dbReference type="Pfam" id="PF13715">
    <property type="entry name" value="CarbopepD_reg_2"/>
    <property type="match status" value="1"/>
</dbReference>
<dbReference type="AlphaFoldDB" id="A0A4V6NMK7"/>
<keyword evidence="6 11" id="KW-0798">TonB box</keyword>
<dbReference type="EMBL" id="SLWK01000021">
    <property type="protein sequence ID" value="TCO03294.1"/>
    <property type="molecule type" value="Genomic_DNA"/>
</dbReference>
<evidence type="ECO:0000256" key="3">
    <source>
        <dbReference type="ARBA" id="ARBA00022452"/>
    </source>
</evidence>
<evidence type="ECO:0000256" key="7">
    <source>
        <dbReference type="ARBA" id="ARBA00023136"/>
    </source>
</evidence>
<dbReference type="InterPro" id="IPR000531">
    <property type="entry name" value="Beta-barrel_TonB"/>
</dbReference>
<evidence type="ECO:0000256" key="5">
    <source>
        <dbReference type="ARBA" id="ARBA00022729"/>
    </source>
</evidence>
<keyword evidence="8 14" id="KW-0675">Receptor</keyword>
<dbReference type="OrthoDB" id="9803050at2"/>
<proteinExistence type="inferred from homology"/>
<dbReference type="GO" id="GO:0044718">
    <property type="term" value="P:siderophore transmembrane transport"/>
    <property type="evidence" value="ECO:0007669"/>
    <property type="project" value="TreeGrafter"/>
</dbReference>
<dbReference type="PANTHER" id="PTHR30069">
    <property type="entry name" value="TONB-DEPENDENT OUTER MEMBRANE RECEPTOR"/>
    <property type="match status" value="1"/>
</dbReference>
<dbReference type="Pfam" id="PF07715">
    <property type="entry name" value="Plug"/>
    <property type="match status" value="1"/>
</dbReference>
<dbReference type="InterPro" id="IPR008969">
    <property type="entry name" value="CarboxyPept-like_regulatory"/>
</dbReference>
<evidence type="ECO:0000256" key="10">
    <source>
        <dbReference type="PROSITE-ProRule" id="PRU01360"/>
    </source>
</evidence>
<evidence type="ECO:0000313" key="14">
    <source>
        <dbReference type="EMBL" id="TCO03294.1"/>
    </source>
</evidence>
<keyword evidence="3 10" id="KW-1134">Transmembrane beta strand</keyword>
<feature type="domain" description="TonB-dependent receptor plug" evidence="13">
    <location>
        <begin position="153"/>
        <end position="238"/>
    </location>
</feature>
<dbReference type="GO" id="GO:0015344">
    <property type="term" value="F:siderophore uptake transmembrane transporter activity"/>
    <property type="evidence" value="ECO:0007669"/>
    <property type="project" value="TreeGrafter"/>
</dbReference>
<accession>A0A4V6NMK7</accession>
<dbReference type="Gene3D" id="2.170.130.10">
    <property type="entry name" value="TonB-dependent receptor, plug domain"/>
    <property type="match status" value="1"/>
</dbReference>
<gene>
    <name evidence="14" type="ORF">EV194_1216</name>
</gene>
<keyword evidence="2 10" id="KW-0813">Transport</keyword>
<comment type="subcellular location">
    <subcellularLocation>
        <location evidence="1 10">Cell outer membrane</location>
        <topology evidence="1 10">Multi-pass membrane protein</topology>
    </subcellularLocation>
</comment>
<dbReference type="Proteomes" id="UP000295221">
    <property type="component" value="Unassembled WGS sequence"/>
</dbReference>
<keyword evidence="15" id="KW-1185">Reference proteome</keyword>
<evidence type="ECO:0000256" key="4">
    <source>
        <dbReference type="ARBA" id="ARBA00022692"/>
    </source>
</evidence>
<dbReference type="PROSITE" id="PS52016">
    <property type="entry name" value="TONB_DEPENDENT_REC_3"/>
    <property type="match status" value="1"/>
</dbReference>
<evidence type="ECO:0000259" key="12">
    <source>
        <dbReference type="Pfam" id="PF00593"/>
    </source>
</evidence>
<evidence type="ECO:0000256" key="1">
    <source>
        <dbReference type="ARBA" id="ARBA00004571"/>
    </source>
</evidence>
<dbReference type="SUPFAM" id="SSF56935">
    <property type="entry name" value="Porins"/>
    <property type="match status" value="1"/>
</dbReference>
<evidence type="ECO:0000256" key="11">
    <source>
        <dbReference type="RuleBase" id="RU003357"/>
    </source>
</evidence>
<keyword evidence="4 10" id="KW-0812">Transmembrane</keyword>
<dbReference type="Pfam" id="PF00593">
    <property type="entry name" value="TonB_dep_Rec_b-barrel"/>
    <property type="match status" value="1"/>
</dbReference>
<evidence type="ECO:0000256" key="2">
    <source>
        <dbReference type="ARBA" id="ARBA00022448"/>
    </source>
</evidence>
<dbReference type="PANTHER" id="PTHR30069:SF29">
    <property type="entry name" value="HEMOGLOBIN AND HEMOGLOBIN-HAPTOGLOBIN-BINDING PROTEIN 1-RELATED"/>
    <property type="match status" value="1"/>
</dbReference>